<comment type="similarity">
    <text evidence="2">Belongs to the FIP1 family.</text>
</comment>
<dbReference type="PANTHER" id="PTHR36884:SF1">
    <property type="entry name" value="FIP1[V]-LIKE PROTEIN"/>
    <property type="match status" value="1"/>
</dbReference>
<feature type="compositionally biased region" description="Low complexity" evidence="5">
    <location>
        <begin position="30"/>
        <end position="46"/>
    </location>
</feature>
<feature type="region of interest" description="Disordered" evidence="5">
    <location>
        <begin position="519"/>
        <end position="551"/>
    </location>
</feature>
<feature type="compositionally biased region" description="Acidic residues" evidence="5">
    <location>
        <begin position="155"/>
        <end position="184"/>
    </location>
</feature>
<evidence type="ECO:0000256" key="3">
    <source>
        <dbReference type="ARBA" id="ARBA00022664"/>
    </source>
</evidence>
<protein>
    <recommendedName>
        <fullName evidence="6">Pre-mRNA polyadenylation factor Fip1 domain-containing protein</fullName>
    </recommendedName>
</protein>
<feature type="compositionally biased region" description="Polar residues" evidence="5">
    <location>
        <begin position="923"/>
        <end position="936"/>
    </location>
</feature>
<reference evidence="7 8" key="1">
    <citation type="journal article" date="2013" name="Proc. Natl. Acad. Sci. U.S.A.">
        <title>Fine-scale variation in meiotic recombination in Mimulus inferred from population shotgun sequencing.</title>
        <authorList>
            <person name="Hellsten U."/>
            <person name="Wright K.M."/>
            <person name="Jenkins J."/>
            <person name="Shu S."/>
            <person name="Yuan Y."/>
            <person name="Wessler S.R."/>
            <person name="Schmutz J."/>
            <person name="Willis J.H."/>
            <person name="Rokhsar D.S."/>
        </authorList>
    </citation>
    <scope>NUCLEOTIDE SEQUENCE [LARGE SCALE GENOMIC DNA]</scope>
    <source>
        <strain evidence="8">cv. DUN x IM62</strain>
    </source>
</reference>
<feature type="region of interest" description="Disordered" evidence="5">
    <location>
        <begin position="134"/>
        <end position="228"/>
    </location>
</feature>
<comment type="subcellular location">
    <subcellularLocation>
        <location evidence="1">Nucleus</location>
    </subcellularLocation>
</comment>
<sequence length="1251" mass="140463">MEDDDEFGDLYTDVLRPLTTQFQPQHEEAGSSAPGGRAAAASSSQGRRIDLNINSDDEEILYGAPDLKKSDSNSNLNPSSSALRWNLNAPIQEKALPEPRGFDLNLNSDLDSAKIVGIAENRADDLAFDEARVSKKGEGVKSPPQKASGGSIFLENDDDDDINIIVEEGENKDDDFLEKDDDADISGTGKEPAIGVDSEQMIPGLSGRLDNPRDSNFEDDWESEESEDDLQIVLNDNNHGPVGMAGVNDEDDEDGEQLVILADNGDVGHHHHQQPHQMMMEEPEWGGEEGGPAADGDKDLGDAAKASGGGGGGAAPTAVQPKVAYSNHGFHHPFHSQFKYVRPGAAPLPPGGIAGPVRPPVNMAPMAGRGRGDWRPPGMKGALPMQKGFHPGYGGMQAGRGFGSGLDFTLPSHKTIFEVDIDSFEEKPWKLPTIDVSDFFNFGLDEDSWKDYCKQLEQLRLETTMQSKIRVYESGRAERDYDPDLPPELAAAVGIQDIPPENANRGNTDAALTDIARANANGRSPLPVGRPIPVESGGGGDRVPSVDSNKRIRMHDADVVIEIICHSSVDDDEVAEQQDDEPPRKDGDDVAENVDSFSPAYNGQKRESGSRRAQLKKNTVSTDRETDILHEDERRDDKTSPTSSPSATESDREKPPPVEDEMNDGPLSDDRSFDMEREKIDVDTKTEDGNLLYPTKKQKLGSLAEQLSQEDDDDDMEDSKAGRSSDTTSKARSGSSKDFRKFPEDADDEVLQDRRPPRAGFVKREVGNVDSSRRKGYYERDETERHVAAKGRDYSFPHRHVAKNESTEWKKEYRDADNRRGRTRDMSKGRESESRSEKDENHQSRNQMDNGGNWRGASHDHNLKNRNENADAFHSKRRKEEVRVSQERAEKEDISDNHRENNSSRRKRERDDGSDQIKRDVHNNSNARQKEGGSSFQRERIDRQRERDEWYRIKQEEIPPREREETRLQKPRMSHSRGKDDYNTGSSREYHSKDVYARGSQHINDEKRARYDRPNNRDGRVNYGSDTSRVHEEKRKESSRKSKELDGGDRSSLNPYKRNQNEHGGQISKKVNMRGRTEPQRGEVDVNHHSSKKHREEVSSDDEQLDSKKGRSKLERWTSHKERDFGGPTMPPSLPNKPPEESSRKIQDAKPPQPPLVEENDTVPETNNNNVNPKAATEDNNKHLDTVEKLKKRSERFKLPMKNEKDVSTTTVKNIESEKQPTLPLVQTETRPTDSEIKSERPARKRRWTGN</sequence>
<feature type="compositionally biased region" description="Basic and acidic residues" evidence="5">
    <location>
        <begin position="1231"/>
        <end position="1242"/>
    </location>
</feature>
<evidence type="ECO:0000313" key="8">
    <source>
        <dbReference type="Proteomes" id="UP000030748"/>
    </source>
</evidence>
<feature type="compositionally biased region" description="Acidic residues" evidence="5">
    <location>
        <begin position="708"/>
        <end position="717"/>
    </location>
</feature>
<feature type="compositionally biased region" description="Basic and acidic residues" evidence="5">
    <location>
        <begin position="751"/>
        <end position="843"/>
    </location>
</feature>
<feature type="region of interest" description="Disordered" evidence="5">
    <location>
        <begin position="568"/>
        <end position="1251"/>
    </location>
</feature>
<feature type="compositionally biased region" description="Basic and acidic residues" evidence="5">
    <location>
        <begin position="1105"/>
        <end position="1125"/>
    </location>
</feature>
<dbReference type="GO" id="GO:0016607">
    <property type="term" value="C:nuclear speck"/>
    <property type="evidence" value="ECO:0000318"/>
    <property type="project" value="GO_Central"/>
</dbReference>
<dbReference type="eggNOG" id="KOG1049">
    <property type="taxonomic scope" value="Eukaryota"/>
</dbReference>
<dbReference type="OrthoDB" id="1917198at2759"/>
<evidence type="ECO:0000259" key="6">
    <source>
        <dbReference type="Pfam" id="PF05182"/>
    </source>
</evidence>
<feature type="compositionally biased region" description="Basic and acidic residues" evidence="5">
    <location>
        <begin position="977"/>
        <end position="996"/>
    </location>
</feature>
<feature type="compositionally biased region" description="Basic and acidic residues" evidence="5">
    <location>
        <begin position="1138"/>
        <end position="1148"/>
    </location>
</feature>
<dbReference type="EMBL" id="KI632003">
    <property type="protein sequence ID" value="EYU25349.1"/>
    <property type="molecule type" value="Genomic_DNA"/>
</dbReference>
<feature type="compositionally biased region" description="Basic and acidic residues" evidence="5">
    <location>
        <begin position="735"/>
        <end position="744"/>
    </location>
</feature>
<feature type="compositionally biased region" description="Basic and acidic residues" evidence="5">
    <location>
        <begin position="1028"/>
        <end position="1049"/>
    </location>
</feature>
<dbReference type="Pfam" id="PF05182">
    <property type="entry name" value="Fip1"/>
    <property type="match status" value="1"/>
</dbReference>
<keyword evidence="3" id="KW-0507">mRNA processing</keyword>
<feature type="compositionally biased region" description="Basic and acidic residues" evidence="5">
    <location>
        <begin position="668"/>
        <end position="688"/>
    </location>
</feature>
<keyword evidence="4" id="KW-0539">Nucleus</keyword>
<proteinExistence type="inferred from homology"/>
<dbReference type="GO" id="GO:0006397">
    <property type="term" value="P:mRNA processing"/>
    <property type="evidence" value="ECO:0007669"/>
    <property type="project" value="UniProtKB-KW"/>
</dbReference>
<dbReference type="InterPro" id="IPR044976">
    <property type="entry name" value="FIPS5/FIPS3-like"/>
</dbReference>
<feature type="compositionally biased region" description="Acidic residues" evidence="5">
    <location>
        <begin position="217"/>
        <end position="228"/>
    </location>
</feature>
<keyword evidence="8" id="KW-1185">Reference proteome</keyword>
<dbReference type="PANTHER" id="PTHR36884">
    <property type="entry name" value="FIP1[III]-LIKE PROTEIN"/>
    <property type="match status" value="1"/>
</dbReference>
<feature type="compositionally biased region" description="Low complexity" evidence="5">
    <location>
        <begin position="1163"/>
        <end position="1173"/>
    </location>
</feature>
<evidence type="ECO:0000313" key="7">
    <source>
        <dbReference type="EMBL" id="EYU25349.1"/>
    </source>
</evidence>
<evidence type="ECO:0000256" key="4">
    <source>
        <dbReference type="ARBA" id="ARBA00023242"/>
    </source>
</evidence>
<dbReference type="Proteomes" id="UP000030748">
    <property type="component" value="Unassembled WGS sequence"/>
</dbReference>
<dbReference type="GO" id="GO:0003723">
    <property type="term" value="F:RNA binding"/>
    <property type="evidence" value="ECO:0000318"/>
    <property type="project" value="GO_Central"/>
</dbReference>
<feature type="compositionally biased region" description="Basic and acidic residues" evidence="5">
    <location>
        <begin position="622"/>
        <end position="639"/>
    </location>
</feature>
<feature type="region of interest" description="Disordered" evidence="5">
    <location>
        <begin position="23"/>
        <end position="54"/>
    </location>
</feature>
<gene>
    <name evidence="7" type="ORF">MIMGU_mgv1a000329mg</name>
</gene>
<evidence type="ECO:0000256" key="5">
    <source>
        <dbReference type="SAM" id="MobiDB-lite"/>
    </source>
</evidence>
<dbReference type="InterPro" id="IPR007854">
    <property type="entry name" value="Fip1_dom"/>
</dbReference>
<dbReference type="KEGG" id="egt:105971534"/>
<dbReference type="STRING" id="4155.A0A022QCI4"/>
<dbReference type="AlphaFoldDB" id="A0A022QCI4"/>
<evidence type="ECO:0000256" key="2">
    <source>
        <dbReference type="ARBA" id="ARBA00007459"/>
    </source>
</evidence>
<dbReference type="OMA" id="KAGYNSH"/>
<feature type="compositionally biased region" description="Basic and acidic residues" evidence="5">
    <location>
        <begin position="1003"/>
        <end position="1020"/>
    </location>
</feature>
<feature type="compositionally biased region" description="Basic and acidic residues" evidence="5">
    <location>
        <begin position="857"/>
        <end position="922"/>
    </location>
</feature>
<feature type="compositionally biased region" description="Polar residues" evidence="5">
    <location>
        <begin position="724"/>
        <end position="734"/>
    </location>
</feature>
<feature type="domain" description="Pre-mRNA polyadenylation factor Fip1" evidence="6">
    <location>
        <begin position="418"/>
        <end position="460"/>
    </location>
</feature>
<evidence type="ECO:0000256" key="1">
    <source>
        <dbReference type="ARBA" id="ARBA00004123"/>
    </source>
</evidence>
<feature type="compositionally biased region" description="Basic and acidic residues" evidence="5">
    <location>
        <begin position="937"/>
        <end position="968"/>
    </location>
</feature>
<accession>A0A022QCI4</accession>
<organism evidence="7 8">
    <name type="scientific">Erythranthe guttata</name>
    <name type="common">Yellow monkey flower</name>
    <name type="synonym">Mimulus guttatus</name>
    <dbReference type="NCBI Taxonomy" id="4155"/>
    <lineage>
        <taxon>Eukaryota</taxon>
        <taxon>Viridiplantae</taxon>
        <taxon>Streptophyta</taxon>
        <taxon>Embryophyta</taxon>
        <taxon>Tracheophyta</taxon>
        <taxon>Spermatophyta</taxon>
        <taxon>Magnoliopsida</taxon>
        <taxon>eudicotyledons</taxon>
        <taxon>Gunneridae</taxon>
        <taxon>Pentapetalae</taxon>
        <taxon>asterids</taxon>
        <taxon>lamiids</taxon>
        <taxon>Lamiales</taxon>
        <taxon>Phrymaceae</taxon>
        <taxon>Erythranthe</taxon>
    </lineage>
</organism>
<feature type="region of interest" description="Disordered" evidence="5">
    <location>
        <begin position="266"/>
        <end position="318"/>
    </location>
</feature>
<feature type="compositionally biased region" description="Basic and acidic residues" evidence="5">
    <location>
        <begin position="1196"/>
        <end position="1207"/>
    </location>
</feature>
<feature type="compositionally biased region" description="Acidic residues" evidence="5">
    <location>
        <begin position="570"/>
        <end position="580"/>
    </location>
</feature>
<feature type="compositionally biased region" description="Basic and acidic residues" evidence="5">
    <location>
        <begin position="1176"/>
        <end position="1189"/>
    </location>
</feature>
<feature type="compositionally biased region" description="Basic and acidic residues" evidence="5">
    <location>
        <begin position="1075"/>
        <end position="1098"/>
    </location>
</feature>
<dbReference type="PhylomeDB" id="A0A022QCI4"/>
<name>A0A022QCI4_ERYGU</name>
<dbReference type="GO" id="GO:0006396">
    <property type="term" value="P:RNA processing"/>
    <property type="evidence" value="ECO:0000318"/>
    <property type="project" value="GO_Central"/>
</dbReference>